<proteinExistence type="predicted"/>
<feature type="signal peptide" evidence="1">
    <location>
        <begin position="1"/>
        <end position="18"/>
    </location>
</feature>
<feature type="chain" id="PRO_5019381475" description="Hypersensitive response-inducing protein" evidence="1">
    <location>
        <begin position="19"/>
        <end position="139"/>
    </location>
</feature>
<dbReference type="AlphaFoldDB" id="A0A423W3K8"/>
<dbReference type="OrthoDB" id="3679184at2759"/>
<reference evidence="2 3" key="1">
    <citation type="submission" date="2015-09" db="EMBL/GenBank/DDBJ databases">
        <title>Host preference determinants of Valsa canker pathogens revealed by comparative genomics.</title>
        <authorList>
            <person name="Yin Z."/>
            <person name="Huang L."/>
        </authorList>
    </citation>
    <scope>NUCLEOTIDE SEQUENCE [LARGE SCALE GENOMIC DNA]</scope>
    <source>
        <strain evidence="2 3">YSFL</strain>
    </source>
</reference>
<accession>A0A423W3K8</accession>
<keyword evidence="1" id="KW-0732">Signal</keyword>
<evidence type="ECO:0000256" key="1">
    <source>
        <dbReference type="SAM" id="SignalP"/>
    </source>
</evidence>
<evidence type="ECO:0000313" key="2">
    <source>
        <dbReference type="EMBL" id="ROV97916.1"/>
    </source>
</evidence>
<evidence type="ECO:0000313" key="3">
    <source>
        <dbReference type="Proteomes" id="UP000284375"/>
    </source>
</evidence>
<gene>
    <name evidence="2" type="ORF">VSDG_04888</name>
</gene>
<protein>
    <recommendedName>
        <fullName evidence="4">Hypersensitive response-inducing protein</fullName>
    </recommendedName>
</protein>
<dbReference type="Proteomes" id="UP000284375">
    <property type="component" value="Unassembled WGS sequence"/>
</dbReference>
<comment type="caution">
    <text evidence="2">The sequence shown here is derived from an EMBL/GenBank/DDBJ whole genome shotgun (WGS) entry which is preliminary data.</text>
</comment>
<dbReference type="EMBL" id="LJZO01000015">
    <property type="protein sequence ID" value="ROV97916.1"/>
    <property type="molecule type" value="Genomic_DNA"/>
</dbReference>
<keyword evidence="3" id="KW-1185">Reference proteome</keyword>
<organism evidence="2 3">
    <name type="scientific">Cytospora chrysosperma</name>
    <name type="common">Cytospora canker fungus</name>
    <name type="synonym">Sphaeria chrysosperma</name>
    <dbReference type="NCBI Taxonomy" id="252740"/>
    <lineage>
        <taxon>Eukaryota</taxon>
        <taxon>Fungi</taxon>
        <taxon>Dikarya</taxon>
        <taxon>Ascomycota</taxon>
        <taxon>Pezizomycotina</taxon>
        <taxon>Sordariomycetes</taxon>
        <taxon>Sordariomycetidae</taxon>
        <taxon>Diaporthales</taxon>
        <taxon>Cytosporaceae</taxon>
        <taxon>Cytospora</taxon>
    </lineage>
</organism>
<evidence type="ECO:0008006" key="4">
    <source>
        <dbReference type="Google" id="ProtNLM"/>
    </source>
</evidence>
<sequence>MQFTNTLFALAAAMAVSADTTFKVSDFSAACIPHSGQCSYSFTVIQPGTMETTGVQCSTQKTSDGTLPAVTDGTCVDSSRTWTVTKPAAGGLVLTVSQQVTPNSASTGSYTIPASDLVMTQTGASTQQSYTGPTAFDLA</sequence>
<name>A0A423W3K8_CYTCH</name>